<feature type="region of interest" description="Disordered" evidence="11">
    <location>
        <begin position="144"/>
        <end position="164"/>
    </location>
</feature>
<sequence length="643" mass="71202">MDITQFVATSREALLVGDYNSYRAHLSRRLLATRKRLGRATHKKEKFAAKPVTAEDVAKSHEFAHLLLLTAERAWAHAMHVKTTHTDDNAGKGITGSTRSYIISRLNKAAKVANELLNLLKDGTSNATDQDFLETRAYQTSLSGAEEFEKQAEGQRQNDGQASEKRWQKCLQRYSEARVIYAALLEKEKKEIYRDILTNTIDPTIRYAAYQAHLSRTIPIPTVAKRFFPKEDAQLVKAVQKLDPAALEDKPAPQAGDDVKAAPSEIPNNVNWRGRKANIVDASIGQALANVSSAEAKLRSFLSSNSTSSPRNKAAAYDDVLIASQDAADATKSATDELEKERVDEGDARMQNLRVTSLSVNYDLVSWRVGRNRVLIGEDDGLTFGGQQMKKSKRLRKDGTPYPEQEESRGRKLARLRERNVLYDSTIQSVNSIKELRGAMRDPAFVEELDGKVDYFRALKCLNISYSHTLLGNHLNALALLNRAQQLLSRPAPATTSSANDSPPTLDVRPAAFDKSKVHIDTLASRMHAIVEMRSLEANSAKAAQKHMSSAAPIVQRLHDYPTPGTTVDLANLVTYPPKIEAVPVKPLFLDVAFNYIDYPGRMAGGEEPPAVLSQKQSNAAQEEVSEKSEQPAPKKGWFGFGR</sequence>
<dbReference type="GO" id="GO:0005047">
    <property type="term" value="F:signal recognition particle binding"/>
    <property type="evidence" value="ECO:0007669"/>
    <property type="project" value="InterPro"/>
</dbReference>
<comment type="subcellular location">
    <subcellularLocation>
        <location evidence="1 10">Cytoplasm</location>
    </subcellularLocation>
    <subcellularLocation>
        <location evidence="2">Nucleus</location>
        <location evidence="2">Nucleolus</location>
    </subcellularLocation>
</comment>
<keyword evidence="6 10" id="KW-0733">Signal recognition particle</keyword>
<dbReference type="PIRSF" id="PIRSF038995">
    <property type="entry name" value="SRP68"/>
    <property type="match status" value="1"/>
</dbReference>
<dbReference type="GO" id="GO:0005730">
    <property type="term" value="C:nucleolus"/>
    <property type="evidence" value="ECO:0007669"/>
    <property type="project" value="UniProtKB-SubCell"/>
</dbReference>
<evidence type="ECO:0000256" key="4">
    <source>
        <dbReference type="ARBA" id="ARBA00022490"/>
    </source>
</evidence>
<dbReference type="InterPro" id="IPR034652">
    <property type="entry name" value="SRP68-RBD"/>
</dbReference>
<keyword evidence="7" id="KW-0539">Nucleus</keyword>
<keyword evidence="5 10" id="KW-0694">RNA-binding</keyword>
<evidence type="ECO:0000256" key="8">
    <source>
        <dbReference type="ARBA" id="ARBA00023274"/>
    </source>
</evidence>
<dbReference type="PANTHER" id="PTHR12860">
    <property type="entry name" value="SIGNAL RECOGNITION PARTICLE 68 KDA PROTEIN"/>
    <property type="match status" value="1"/>
</dbReference>
<reference evidence="12 13" key="1">
    <citation type="submission" date="2015-03" db="EMBL/GenBank/DDBJ databases">
        <title>RNA-seq based gene annotation and comparative genomics of four Zymoseptoria species reveal species-specific pathogenicity related genes and transposable element activity.</title>
        <authorList>
            <person name="Grandaubert J."/>
            <person name="Bhattacharyya A."/>
            <person name="Stukenbrock E.H."/>
        </authorList>
    </citation>
    <scope>NUCLEOTIDE SEQUENCE [LARGE SCALE GENOMIC DNA]</scope>
    <source>
        <strain evidence="12 13">Zb18110</strain>
    </source>
</reference>
<evidence type="ECO:0000256" key="6">
    <source>
        <dbReference type="ARBA" id="ARBA00023135"/>
    </source>
</evidence>
<dbReference type="AlphaFoldDB" id="A0A0F4GWK2"/>
<dbReference type="STRING" id="1047168.A0A0F4GWK2"/>
<keyword evidence="8 10" id="KW-0687">Ribonucleoprotein</keyword>
<proteinExistence type="inferred from homology"/>
<dbReference type="PANTHER" id="PTHR12860:SF0">
    <property type="entry name" value="SIGNAL RECOGNITION PARTICLE SUBUNIT SRP68"/>
    <property type="match status" value="1"/>
</dbReference>
<evidence type="ECO:0000256" key="7">
    <source>
        <dbReference type="ARBA" id="ARBA00023242"/>
    </source>
</evidence>
<protein>
    <recommendedName>
        <fullName evidence="9 10">Signal recognition particle subunit SRP68</fullName>
        <shortName evidence="10">SRP68</shortName>
    </recommendedName>
</protein>
<dbReference type="CDD" id="cd15481">
    <property type="entry name" value="SRP68-RBD"/>
    <property type="match status" value="1"/>
</dbReference>
<name>A0A0F4GWK2_9PEZI</name>
<comment type="function">
    <text evidence="10">Component of the signal recognition particle (SRP) complex, a ribonucleoprotein complex that mediates the cotranslational targeting of secretory and membrane proteins to the endoplasmic reticulum (ER). The SRP complex interacts with the signal sequence in nascent secretory and membrane proteins and directs them to the membrane of the ER.</text>
</comment>
<evidence type="ECO:0000256" key="11">
    <source>
        <dbReference type="SAM" id="MobiDB-lite"/>
    </source>
</evidence>
<dbReference type="Gene3D" id="1.10.3450.40">
    <property type="entry name" value="Signal recognition particle, SRP68 subunit, RNA-binding domain"/>
    <property type="match status" value="1"/>
</dbReference>
<comment type="caution">
    <text evidence="12">The sequence shown here is derived from an EMBL/GenBank/DDBJ whole genome shotgun (WGS) entry which is preliminary data.</text>
</comment>
<keyword evidence="13" id="KW-1185">Reference proteome</keyword>
<organism evidence="12 13">
    <name type="scientific">Zymoseptoria brevis</name>
    <dbReference type="NCBI Taxonomy" id="1047168"/>
    <lineage>
        <taxon>Eukaryota</taxon>
        <taxon>Fungi</taxon>
        <taxon>Dikarya</taxon>
        <taxon>Ascomycota</taxon>
        <taxon>Pezizomycotina</taxon>
        <taxon>Dothideomycetes</taxon>
        <taxon>Dothideomycetidae</taxon>
        <taxon>Mycosphaerellales</taxon>
        <taxon>Mycosphaerellaceae</taxon>
        <taxon>Zymoseptoria</taxon>
    </lineage>
</organism>
<feature type="region of interest" description="Disordered" evidence="11">
    <location>
        <begin position="248"/>
        <end position="267"/>
    </location>
</feature>
<gene>
    <name evidence="12" type="ORF">TI39_contig285g00006</name>
</gene>
<evidence type="ECO:0000256" key="2">
    <source>
        <dbReference type="ARBA" id="ARBA00004604"/>
    </source>
</evidence>
<evidence type="ECO:0000313" key="13">
    <source>
        <dbReference type="Proteomes" id="UP000033647"/>
    </source>
</evidence>
<dbReference type="GO" id="GO:0005786">
    <property type="term" value="C:signal recognition particle, endoplasmic reticulum targeting"/>
    <property type="evidence" value="ECO:0007669"/>
    <property type="project" value="UniProtKB-KW"/>
</dbReference>
<keyword evidence="4 10" id="KW-0963">Cytoplasm</keyword>
<evidence type="ECO:0000256" key="9">
    <source>
        <dbReference type="ARBA" id="ARBA00029498"/>
    </source>
</evidence>
<evidence type="ECO:0000256" key="3">
    <source>
        <dbReference type="ARBA" id="ARBA00009352"/>
    </source>
</evidence>
<dbReference type="GO" id="GO:0030942">
    <property type="term" value="F:endoplasmic reticulum signal peptide binding"/>
    <property type="evidence" value="ECO:0007669"/>
    <property type="project" value="InterPro"/>
</dbReference>
<dbReference type="Pfam" id="PF16969">
    <property type="entry name" value="SRP68"/>
    <property type="match status" value="1"/>
</dbReference>
<feature type="region of interest" description="Disordered" evidence="11">
    <location>
        <begin position="386"/>
        <end position="410"/>
    </location>
</feature>
<evidence type="ECO:0000256" key="10">
    <source>
        <dbReference type="PIRNR" id="PIRNR038995"/>
    </source>
</evidence>
<dbReference type="GO" id="GO:0008312">
    <property type="term" value="F:7S RNA binding"/>
    <property type="evidence" value="ECO:0007669"/>
    <property type="project" value="InterPro"/>
</dbReference>
<evidence type="ECO:0000256" key="1">
    <source>
        <dbReference type="ARBA" id="ARBA00004496"/>
    </source>
</evidence>
<dbReference type="GO" id="GO:0006614">
    <property type="term" value="P:SRP-dependent cotranslational protein targeting to membrane"/>
    <property type="evidence" value="ECO:0007669"/>
    <property type="project" value="InterPro"/>
</dbReference>
<accession>A0A0F4GWK2</accession>
<dbReference type="EMBL" id="LAFY01000277">
    <property type="protein sequence ID" value="KJY01624.1"/>
    <property type="molecule type" value="Genomic_DNA"/>
</dbReference>
<dbReference type="Proteomes" id="UP000033647">
    <property type="component" value="Unassembled WGS sequence"/>
</dbReference>
<evidence type="ECO:0000256" key="5">
    <source>
        <dbReference type="ARBA" id="ARBA00022884"/>
    </source>
</evidence>
<dbReference type="InterPro" id="IPR026258">
    <property type="entry name" value="SRP68"/>
</dbReference>
<dbReference type="InterPro" id="IPR038253">
    <property type="entry name" value="SRP68_N_sf"/>
</dbReference>
<comment type="similarity">
    <text evidence="3 10">Belongs to the SRP68 family.</text>
</comment>
<feature type="region of interest" description="Disordered" evidence="11">
    <location>
        <begin position="606"/>
        <end position="643"/>
    </location>
</feature>
<dbReference type="OrthoDB" id="10255118at2759"/>
<evidence type="ECO:0000313" key="12">
    <source>
        <dbReference type="EMBL" id="KJY01624.1"/>
    </source>
</evidence>